<organism evidence="5 6">
    <name type="scientific">Pontimonas salivibrio</name>
    <dbReference type="NCBI Taxonomy" id="1159327"/>
    <lineage>
        <taxon>Bacteria</taxon>
        <taxon>Bacillati</taxon>
        <taxon>Actinomycetota</taxon>
        <taxon>Actinomycetes</taxon>
        <taxon>Micrococcales</taxon>
        <taxon>Microbacteriaceae</taxon>
        <taxon>Pontimonas</taxon>
    </lineage>
</organism>
<dbReference type="GO" id="GO:0004222">
    <property type="term" value="F:metalloendopeptidase activity"/>
    <property type="evidence" value="ECO:0007669"/>
    <property type="project" value="InterPro"/>
</dbReference>
<dbReference type="AlphaFoldDB" id="A0A2L2BPQ2"/>
<dbReference type="InterPro" id="IPR011249">
    <property type="entry name" value="Metalloenz_LuxS/M16"/>
</dbReference>
<dbReference type="SUPFAM" id="SSF63411">
    <property type="entry name" value="LuxS/MPP-like metallohydrolase"/>
    <property type="match status" value="2"/>
</dbReference>
<evidence type="ECO:0000256" key="2">
    <source>
        <dbReference type="RuleBase" id="RU004447"/>
    </source>
</evidence>
<evidence type="ECO:0000259" key="3">
    <source>
        <dbReference type="Pfam" id="PF00675"/>
    </source>
</evidence>
<dbReference type="InterPro" id="IPR011765">
    <property type="entry name" value="Pept_M16_N"/>
</dbReference>
<dbReference type="PANTHER" id="PTHR11851">
    <property type="entry name" value="METALLOPROTEASE"/>
    <property type="match status" value="1"/>
</dbReference>
<evidence type="ECO:0000313" key="6">
    <source>
        <dbReference type="Proteomes" id="UP000243077"/>
    </source>
</evidence>
<dbReference type="PANTHER" id="PTHR11851:SF49">
    <property type="entry name" value="MITOCHONDRIAL-PROCESSING PEPTIDASE SUBUNIT ALPHA"/>
    <property type="match status" value="1"/>
</dbReference>
<name>A0A2L2BPQ2_9MICO</name>
<dbReference type="InterPro" id="IPR001431">
    <property type="entry name" value="Pept_M16_Zn_BS"/>
</dbReference>
<dbReference type="InterPro" id="IPR050361">
    <property type="entry name" value="MPP/UQCRC_Complex"/>
</dbReference>
<evidence type="ECO:0000259" key="4">
    <source>
        <dbReference type="Pfam" id="PF05193"/>
    </source>
</evidence>
<dbReference type="InterPro" id="IPR007863">
    <property type="entry name" value="Peptidase_M16_C"/>
</dbReference>
<comment type="similarity">
    <text evidence="1 2">Belongs to the peptidase M16 family.</text>
</comment>
<evidence type="ECO:0000256" key="1">
    <source>
        <dbReference type="ARBA" id="ARBA00007261"/>
    </source>
</evidence>
<dbReference type="Pfam" id="PF05193">
    <property type="entry name" value="Peptidase_M16_C"/>
    <property type="match status" value="1"/>
</dbReference>
<dbReference type="GO" id="GO:0046872">
    <property type="term" value="F:metal ion binding"/>
    <property type="evidence" value="ECO:0007669"/>
    <property type="project" value="InterPro"/>
</dbReference>
<dbReference type="KEGG" id="psai:C3B54_11644"/>
<gene>
    <name evidence="5" type="ORF">C3B54_11644</name>
</gene>
<feature type="domain" description="Peptidase M16 N-terminal" evidence="3">
    <location>
        <begin position="35"/>
        <end position="179"/>
    </location>
</feature>
<keyword evidence="6" id="KW-1185">Reference proteome</keyword>
<feature type="domain" description="Peptidase M16 C-terminal" evidence="4">
    <location>
        <begin position="189"/>
        <end position="367"/>
    </location>
</feature>
<dbReference type="RefSeq" id="WP_104913210.1">
    <property type="nucleotide sequence ID" value="NZ_CP026923.1"/>
</dbReference>
<dbReference type="GO" id="GO:0006508">
    <property type="term" value="P:proteolysis"/>
    <property type="evidence" value="ECO:0007669"/>
    <property type="project" value="InterPro"/>
</dbReference>
<dbReference type="Proteomes" id="UP000243077">
    <property type="component" value="Chromosome"/>
</dbReference>
<dbReference type="Gene3D" id="3.30.830.10">
    <property type="entry name" value="Metalloenzyme, LuxS/M16 peptidase-like"/>
    <property type="match status" value="2"/>
</dbReference>
<protein>
    <submittedName>
        <fullName evidence="5">Zn-dependent peptidase</fullName>
    </submittedName>
</protein>
<reference evidence="5 6" key="1">
    <citation type="submission" date="2018-02" db="EMBL/GenBank/DDBJ databases">
        <title>Complete genome of the streamlined marine actinobacterium Pontimonas salivibrio CL-TW6 adapted to coastal planktonic lifestype.</title>
        <authorList>
            <person name="Cho B.C."/>
            <person name="Hardies S.C."/>
            <person name="Jang G.I."/>
            <person name="Hwang C.Y."/>
        </authorList>
    </citation>
    <scope>NUCLEOTIDE SEQUENCE [LARGE SCALE GENOMIC DNA]</scope>
    <source>
        <strain evidence="5 6">CL-TW6</strain>
    </source>
</reference>
<evidence type="ECO:0000313" key="5">
    <source>
        <dbReference type="EMBL" id="AVG23628.1"/>
    </source>
</evidence>
<dbReference type="PROSITE" id="PS00143">
    <property type="entry name" value="INSULINASE"/>
    <property type="match status" value="1"/>
</dbReference>
<dbReference type="OrthoDB" id="9811314at2"/>
<accession>A0A2L2BPQ2</accession>
<dbReference type="Pfam" id="PF00675">
    <property type="entry name" value="Peptidase_M16"/>
    <property type="match status" value="1"/>
</dbReference>
<proteinExistence type="inferred from homology"/>
<sequence length="450" mass="48801">MSEAIDLPLDVPEIASTISQGAHFRRTVHPSGLRILTEWVPGAASTSVGFWVPVGSRDEDAVAYGSTHFLEHLLFKGTPRRTAMDIAVAFDRVGGEHNALTAKEHTCYYAKVQDRDVDMAIDVLADMVSSSLIDVDEFDVERRVILEELAMADDDAADVAHERIAEAVMGDHPLGRPIGGSPESIEAASRDQVVAHYERYYRPDHLVVTLAGAVDHNHAVRTLLEALERYGWPLDQQAPPVPRRTTVAPTLPQEPTKKLIHRPLEQSTVVLATPGLTQTDERRSTAAVLTTVLGGGMSSRLFQEIREKRGLAYSVYAYSGHYSDAGLFGMAAGTGPEYVDTVVRVMQDIFREIVAEGITEEELERTLGNLQGASSLALESTDTRMVRLGRSEIHTGEFVDRDEALRRLDLVTLDSVRDLAASVAGGPLSAVAVGAISDTALDSVGSLVAD</sequence>
<dbReference type="EMBL" id="CP026923">
    <property type="protein sequence ID" value="AVG23628.1"/>
    <property type="molecule type" value="Genomic_DNA"/>
</dbReference>